<dbReference type="NCBIfam" id="TIGR01205">
    <property type="entry name" value="D_ala_D_alaTIGR"/>
    <property type="match status" value="1"/>
</dbReference>
<feature type="binding site" evidence="21">
    <location>
        <position position="313"/>
    </location>
    <ligand>
        <name>Mg(2+)</name>
        <dbReference type="ChEBI" id="CHEBI:18420"/>
        <label>1</label>
    </ligand>
</feature>
<evidence type="ECO:0000256" key="16">
    <source>
        <dbReference type="ARBA" id="ARBA00047614"/>
    </source>
</evidence>
<keyword evidence="6 18" id="KW-0963">Cytoplasm</keyword>
<comment type="function">
    <text evidence="2 18">Cell wall formation.</text>
</comment>
<dbReference type="InterPro" id="IPR005905">
    <property type="entry name" value="D_ala_D_ala"/>
</dbReference>
<comment type="catalytic activity">
    <reaction evidence="16 18">
        <text>2 D-alanine + ATP = D-alanyl-D-alanine + ADP + phosphate + H(+)</text>
        <dbReference type="Rhea" id="RHEA:11224"/>
        <dbReference type="ChEBI" id="CHEBI:15378"/>
        <dbReference type="ChEBI" id="CHEBI:30616"/>
        <dbReference type="ChEBI" id="CHEBI:43474"/>
        <dbReference type="ChEBI" id="CHEBI:57416"/>
        <dbReference type="ChEBI" id="CHEBI:57822"/>
        <dbReference type="ChEBI" id="CHEBI:456216"/>
        <dbReference type="EC" id="6.3.2.4"/>
    </reaction>
</comment>
<dbReference type="eggNOG" id="COG1181">
    <property type="taxonomic scope" value="Bacteria"/>
</dbReference>
<dbReference type="PROSITE" id="PS50975">
    <property type="entry name" value="ATP_GRASP"/>
    <property type="match status" value="1"/>
</dbReference>
<gene>
    <name evidence="18" type="primary">ddl</name>
    <name evidence="24" type="ordered locus">Sthe_1990</name>
</gene>
<dbReference type="UniPathway" id="UPA00219"/>
<feature type="active site" evidence="19">
    <location>
        <position position="203"/>
    </location>
</feature>
<dbReference type="EC" id="6.3.2.4" evidence="18"/>
<evidence type="ECO:0000256" key="2">
    <source>
        <dbReference type="ARBA" id="ARBA00003921"/>
    </source>
</evidence>
<evidence type="ECO:0000256" key="19">
    <source>
        <dbReference type="PIRSR" id="PIRSR039102-1"/>
    </source>
</evidence>
<dbReference type="Gene3D" id="3.40.50.20">
    <property type="match status" value="1"/>
</dbReference>
<dbReference type="NCBIfam" id="NF002528">
    <property type="entry name" value="PRK01966.1-4"/>
    <property type="match status" value="1"/>
</dbReference>
<feature type="active site" evidence="19">
    <location>
        <position position="338"/>
    </location>
</feature>
<evidence type="ECO:0000256" key="1">
    <source>
        <dbReference type="ARBA" id="ARBA00001936"/>
    </source>
</evidence>
<dbReference type="PIRSF" id="PIRSF039102">
    <property type="entry name" value="Ddl/VanB"/>
    <property type="match status" value="1"/>
</dbReference>
<evidence type="ECO:0000256" key="22">
    <source>
        <dbReference type="PROSITE-ProRule" id="PRU00409"/>
    </source>
</evidence>
<feature type="binding site" evidence="21">
    <location>
        <position position="327"/>
    </location>
    <ligand>
        <name>Mg(2+)</name>
        <dbReference type="ChEBI" id="CHEBI:18420"/>
        <label>1</label>
    </ligand>
</feature>
<organism evidence="24 25">
    <name type="scientific">Sphaerobacter thermophilus (strain ATCC 49802 / DSM 20745 / KCCM 41009 / NCIMB 13125 / S 6022)</name>
    <dbReference type="NCBI Taxonomy" id="479434"/>
    <lineage>
        <taxon>Bacteria</taxon>
        <taxon>Pseudomonadati</taxon>
        <taxon>Thermomicrobiota</taxon>
        <taxon>Thermomicrobia</taxon>
        <taxon>Sphaerobacterales</taxon>
        <taxon>Sphaerobacterineae</taxon>
        <taxon>Sphaerobacteraceae</taxon>
        <taxon>Sphaerobacter</taxon>
    </lineage>
</organism>
<dbReference type="GO" id="GO:0005524">
    <property type="term" value="F:ATP binding"/>
    <property type="evidence" value="ECO:0007669"/>
    <property type="project" value="UniProtKB-UniRule"/>
</dbReference>
<dbReference type="Pfam" id="PF07478">
    <property type="entry name" value="Dala_Dala_lig_C"/>
    <property type="match status" value="1"/>
</dbReference>
<evidence type="ECO:0000256" key="5">
    <source>
        <dbReference type="ARBA" id="ARBA00010871"/>
    </source>
</evidence>
<dbReference type="SUPFAM" id="SSF56059">
    <property type="entry name" value="Glutathione synthetase ATP-binding domain-like"/>
    <property type="match status" value="1"/>
</dbReference>
<keyword evidence="12 18" id="KW-0133">Cell shape</keyword>
<comment type="cofactor">
    <cofactor evidence="21">
        <name>Mg(2+)</name>
        <dbReference type="ChEBI" id="CHEBI:18420"/>
    </cofactor>
    <cofactor evidence="21">
        <name>Mn(2+)</name>
        <dbReference type="ChEBI" id="CHEBI:29035"/>
    </cofactor>
    <text evidence="21">Binds 2 magnesium or manganese ions per subunit.</text>
</comment>
<comment type="subcellular location">
    <subcellularLocation>
        <location evidence="3 18">Cytoplasm</location>
    </subcellularLocation>
</comment>
<dbReference type="PROSITE" id="PS00843">
    <property type="entry name" value="DALA_DALA_LIGASE_1"/>
    <property type="match status" value="1"/>
</dbReference>
<evidence type="ECO:0000313" key="24">
    <source>
        <dbReference type="EMBL" id="ACZ39420.1"/>
    </source>
</evidence>
<comment type="pathway">
    <text evidence="4 18">Cell wall biogenesis; peptidoglycan biosynthesis.</text>
</comment>
<keyword evidence="10 22" id="KW-0067">ATP-binding</keyword>
<evidence type="ECO:0000256" key="3">
    <source>
        <dbReference type="ARBA" id="ARBA00004496"/>
    </source>
</evidence>
<dbReference type="FunCoup" id="D1C5A3">
    <property type="interactions" value="299"/>
</dbReference>
<dbReference type="InParanoid" id="D1C5A3"/>
<dbReference type="NCBIfam" id="NF002526">
    <property type="entry name" value="PRK01966.1-2"/>
    <property type="match status" value="1"/>
</dbReference>
<dbReference type="GO" id="GO:0008360">
    <property type="term" value="P:regulation of cell shape"/>
    <property type="evidence" value="ECO:0007669"/>
    <property type="project" value="UniProtKB-KW"/>
</dbReference>
<dbReference type="HOGENOM" id="CLU_039268_0_0_0"/>
<dbReference type="InterPro" id="IPR000291">
    <property type="entry name" value="D-Ala_lig_Van_CS"/>
</dbReference>
<keyword evidence="9 20" id="KW-0547">Nucleotide-binding</keyword>
<evidence type="ECO:0000313" key="25">
    <source>
        <dbReference type="Proteomes" id="UP000002027"/>
    </source>
</evidence>
<dbReference type="STRING" id="479434.Sthe_1990"/>
<dbReference type="GO" id="GO:0008716">
    <property type="term" value="F:D-alanine-D-alanine ligase activity"/>
    <property type="evidence" value="ECO:0007669"/>
    <property type="project" value="UniProtKB-UniRule"/>
</dbReference>
<dbReference type="FunFam" id="3.30.470.20:FF:000008">
    <property type="entry name" value="D-alanine--D-alanine ligase"/>
    <property type="match status" value="1"/>
</dbReference>
<keyword evidence="11 21" id="KW-0460">Magnesium</keyword>
<keyword evidence="8 21" id="KW-0479">Metal-binding</keyword>
<dbReference type="InterPro" id="IPR011095">
    <property type="entry name" value="Dala_Dala_lig_C"/>
</dbReference>
<feature type="binding site" evidence="20">
    <location>
        <begin position="233"/>
        <end position="240"/>
    </location>
    <ligand>
        <name>ATP</name>
        <dbReference type="ChEBI" id="CHEBI:30616"/>
    </ligand>
</feature>
<dbReference type="GO" id="GO:0009252">
    <property type="term" value="P:peptidoglycan biosynthetic process"/>
    <property type="evidence" value="ECO:0007669"/>
    <property type="project" value="UniProtKB-UniRule"/>
</dbReference>
<evidence type="ECO:0000256" key="4">
    <source>
        <dbReference type="ARBA" id="ARBA00004752"/>
    </source>
</evidence>
<dbReference type="FunFam" id="3.30.1490.20:FF:000007">
    <property type="entry name" value="D-alanine--D-alanine ligase"/>
    <property type="match status" value="1"/>
</dbReference>
<evidence type="ECO:0000256" key="17">
    <source>
        <dbReference type="ARBA" id="ARBA00060592"/>
    </source>
</evidence>
<dbReference type="PROSITE" id="PS00844">
    <property type="entry name" value="DALA_DALA_LIGASE_2"/>
    <property type="match status" value="1"/>
</dbReference>
<dbReference type="NCBIfam" id="NF002378">
    <property type="entry name" value="PRK01372.1"/>
    <property type="match status" value="1"/>
</dbReference>
<protein>
    <recommendedName>
        <fullName evidence="18">D-alanine--D-alanine ligase</fullName>
        <ecNumber evidence="18">6.3.2.4</ecNumber>
    </recommendedName>
    <alternativeName>
        <fullName evidence="18">D-Ala-D-Ala ligase</fullName>
    </alternativeName>
    <alternativeName>
        <fullName evidence="18">D-alanylalanine synthetase</fullName>
    </alternativeName>
</protein>
<dbReference type="AlphaFoldDB" id="D1C5A3"/>
<evidence type="ECO:0000256" key="9">
    <source>
        <dbReference type="ARBA" id="ARBA00022741"/>
    </source>
</evidence>
<keyword evidence="14 21" id="KW-0464">Manganese</keyword>
<dbReference type="SUPFAM" id="SSF52440">
    <property type="entry name" value="PreATP-grasp domain"/>
    <property type="match status" value="1"/>
</dbReference>
<name>D1C5A3_SPHTD</name>
<dbReference type="HAMAP" id="MF_00047">
    <property type="entry name" value="Dala_Dala_lig"/>
    <property type="match status" value="1"/>
</dbReference>
<dbReference type="Gene3D" id="3.30.470.20">
    <property type="entry name" value="ATP-grasp fold, B domain"/>
    <property type="match status" value="1"/>
</dbReference>
<reference evidence="24 25" key="2">
    <citation type="journal article" date="2010" name="Stand. Genomic Sci.">
        <title>Complete genome sequence of Desulfohalobium retbaense type strain (HR(100)).</title>
        <authorList>
            <person name="Spring S."/>
            <person name="Nolan M."/>
            <person name="Lapidus A."/>
            <person name="Glavina Del Rio T."/>
            <person name="Copeland A."/>
            <person name="Tice H."/>
            <person name="Cheng J.F."/>
            <person name="Lucas S."/>
            <person name="Land M."/>
            <person name="Chen F."/>
            <person name="Bruce D."/>
            <person name="Goodwin L."/>
            <person name="Pitluck S."/>
            <person name="Ivanova N."/>
            <person name="Mavromatis K."/>
            <person name="Mikhailova N."/>
            <person name="Pati A."/>
            <person name="Chen A."/>
            <person name="Palaniappan K."/>
            <person name="Hauser L."/>
            <person name="Chang Y.J."/>
            <person name="Jeffries C.D."/>
            <person name="Munk C."/>
            <person name="Kiss H."/>
            <person name="Chain P."/>
            <person name="Han C."/>
            <person name="Brettin T."/>
            <person name="Detter J.C."/>
            <person name="Schuler E."/>
            <person name="Goker M."/>
            <person name="Rohde M."/>
            <person name="Bristow J."/>
            <person name="Eisen J.A."/>
            <person name="Markowitz V."/>
            <person name="Hugenholtz P."/>
            <person name="Kyrpides N.C."/>
            <person name="Klenk H.P."/>
        </authorList>
    </citation>
    <scope>NUCLEOTIDE SEQUENCE [LARGE SCALE GENOMIC DNA]</scope>
    <source>
        <strain evidence="25">ATCC 49802 / DSM 20745 / S 6022</strain>
    </source>
</reference>
<evidence type="ECO:0000256" key="7">
    <source>
        <dbReference type="ARBA" id="ARBA00022598"/>
    </source>
</evidence>
<keyword evidence="15 18" id="KW-0961">Cell wall biogenesis/degradation</keyword>
<evidence type="ECO:0000256" key="15">
    <source>
        <dbReference type="ARBA" id="ARBA00023316"/>
    </source>
</evidence>
<accession>D1C5A3</accession>
<dbReference type="EMBL" id="CP001823">
    <property type="protein sequence ID" value="ACZ39420.1"/>
    <property type="molecule type" value="Genomic_DNA"/>
</dbReference>
<evidence type="ECO:0000256" key="13">
    <source>
        <dbReference type="ARBA" id="ARBA00022984"/>
    </source>
</evidence>
<dbReference type="InterPro" id="IPR013815">
    <property type="entry name" value="ATP_grasp_subdomain_1"/>
</dbReference>
<feature type="binding site" evidence="20">
    <location>
        <position position="150"/>
    </location>
    <ligand>
        <name>ATP</name>
        <dbReference type="ChEBI" id="CHEBI:30616"/>
    </ligand>
</feature>
<proteinExistence type="inferred from homology"/>
<comment type="pathway">
    <text evidence="17">Glycan biosynthesis.</text>
</comment>
<evidence type="ECO:0000256" key="18">
    <source>
        <dbReference type="HAMAP-Rule" id="MF_00047"/>
    </source>
</evidence>
<comment type="cofactor">
    <cofactor evidence="1">
        <name>Mn(2+)</name>
        <dbReference type="ChEBI" id="CHEBI:29035"/>
    </cofactor>
</comment>
<dbReference type="GO" id="GO:0071555">
    <property type="term" value="P:cell wall organization"/>
    <property type="evidence" value="ECO:0007669"/>
    <property type="project" value="UniProtKB-KW"/>
</dbReference>
<keyword evidence="7 18" id="KW-0436">Ligase</keyword>
<dbReference type="KEGG" id="sti:Sthe_1990"/>
<dbReference type="GO" id="GO:0005829">
    <property type="term" value="C:cytosol"/>
    <property type="evidence" value="ECO:0007669"/>
    <property type="project" value="TreeGrafter"/>
</dbReference>
<evidence type="ECO:0000259" key="23">
    <source>
        <dbReference type="PROSITE" id="PS50975"/>
    </source>
</evidence>
<feature type="binding site" evidence="21">
    <location>
        <position position="327"/>
    </location>
    <ligand>
        <name>Mg(2+)</name>
        <dbReference type="ChEBI" id="CHEBI:18420"/>
        <label>2</label>
    </ligand>
</feature>
<sequence>MAQGARKIRVGVIFGGRSGEHDVSLRSAQAILRAIDRERFEVVPIGITREGRWLSGGDPLRQLAATSRLALAPGDDPPAEESDLGSALAVPETGHAVEVAGAGVVQQLDVVFPVLHGPYGEDGTVQGLLELADVPYVGAGVLGSAVSMDKVVAKQLFEREGLPVAPWLWVTRRQWERDPEGVAARVERELGYPCFVKPANLGSSVGVSKVHHPGELPGAMEEAARYDRKLVVERGIDARELEVSVLGNDEPITSVVGEIRPVNEFYDYQAKYVDEGSELLVPAPITQEQSDTVREMAVRAFKVVDAAGMARVDFFLERNTGTIYINEINTIPGFTQISMYPILWEASGLSFRELVSRLIELALERHAERRDGSGV</sequence>
<evidence type="ECO:0000256" key="14">
    <source>
        <dbReference type="ARBA" id="ARBA00023211"/>
    </source>
</evidence>
<evidence type="ECO:0000256" key="6">
    <source>
        <dbReference type="ARBA" id="ARBA00022490"/>
    </source>
</evidence>
<evidence type="ECO:0000256" key="11">
    <source>
        <dbReference type="ARBA" id="ARBA00022842"/>
    </source>
</evidence>
<dbReference type="InterPro" id="IPR011127">
    <property type="entry name" value="Dala_Dala_lig_N"/>
</dbReference>
<dbReference type="InterPro" id="IPR011761">
    <property type="entry name" value="ATP-grasp"/>
</dbReference>
<evidence type="ECO:0000256" key="21">
    <source>
        <dbReference type="PIRSR" id="PIRSR039102-3"/>
    </source>
</evidence>
<evidence type="ECO:0000256" key="8">
    <source>
        <dbReference type="ARBA" id="ARBA00022723"/>
    </source>
</evidence>
<evidence type="ECO:0000256" key="12">
    <source>
        <dbReference type="ARBA" id="ARBA00022960"/>
    </source>
</evidence>
<dbReference type="Proteomes" id="UP000002027">
    <property type="component" value="Chromosome 1"/>
</dbReference>
<reference evidence="25" key="1">
    <citation type="submission" date="2009-11" db="EMBL/GenBank/DDBJ databases">
        <title>The complete chromosome 1 of Sphaerobacter thermophilus DSM 20745.</title>
        <authorList>
            <person name="Lucas S."/>
            <person name="Copeland A."/>
            <person name="Lapidus A."/>
            <person name="Glavina del Rio T."/>
            <person name="Dalin E."/>
            <person name="Tice H."/>
            <person name="Bruce D."/>
            <person name="Goodwin L."/>
            <person name="Pitluck S."/>
            <person name="Kyrpides N."/>
            <person name="Mavromatis K."/>
            <person name="Ivanova N."/>
            <person name="Mikhailova N."/>
            <person name="LaButti K.M."/>
            <person name="Clum A."/>
            <person name="Sun H.I."/>
            <person name="Brettin T."/>
            <person name="Detter J.C."/>
            <person name="Han C."/>
            <person name="Larimer F."/>
            <person name="Land M."/>
            <person name="Hauser L."/>
            <person name="Markowitz V."/>
            <person name="Cheng J.F."/>
            <person name="Hugenholtz P."/>
            <person name="Woyke T."/>
            <person name="Wu D."/>
            <person name="Steenblock K."/>
            <person name="Schneider S."/>
            <person name="Pukall R."/>
            <person name="Goeker M."/>
            <person name="Klenk H.P."/>
            <person name="Eisen J.A."/>
        </authorList>
    </citation>
    <scope>NUCLEOTIDE SEQUENCE [LARGE SCALE GENOMIC DNA]</scope>
    <source>
        <strain evidence="25">ATCC 49802 / DSM 20745 / S 6022</strain>
    </source>
</reference>
<feature type="binding site" evidence="20">
    <location>
        <begin position="326"/>
        <end position="327"/>
    </location>
    <ligand>
        <name>ATP</name>
        <dbReference type="ChEBI" id="CHEBI:30616"/>
    </ligand>
</feature>
<feature type="active site" evidence="19">
    <location>
        <position position="20"/>
    </location>
</feature>
<keyword evidence="25" id="KW-1185">Reference proteome</keyword>
<feature type="binding site" evidence="20">
    <location>
        <begin position="203"/>
        <end position="204"/>
    </location>
    <ligand>
        <name>ATP</name>
        <dbReference type="ChEBI" id="CHEBI:30616"/>
    </ligand>
</feature>
<dbReference type="PANTHER" id="PTHR23132">
    <property type="entry name" value="D-ALANINE--D-ALANINE LIGASE"/>
    <property type="match status" value="1"/>
</dbReference>
<dbReference type="PANTHER" id="PTHR23132:SF25">
    <property type="entry name" value="D-ALANINE--D-ALANINE LIGASE A"/>
    <property type="match status" value="1"/>
</dbReference>
<dbReference type="Gene3D" id="3.30.1490.20">
    <property type="entry name" value="ATP-grasp fold, A domain"/>
    <property type="match status" value="1"/>
</dbReference>
<evidence type="ECO:0000256" key="10">
    <source>
        <dbReference type="ARBA" id="ARBA00022840"/>
    </source>
</evidence>
<feature type="binding site" evidence="20">
    <location>
        <begin position="195"/>
        <end position="197"/>
    </location>
    <ligand>
        <name>ATP</name>
        <dbReference type="ChEBI" id="CHEBI:30616"/>
    </ligand>
</feature>
<feature type="domain" description="ATP-grasp" evidence="23">
    <location>
        <begin position="154"/>
        <end position="360"/>
    </location>
</feature>
<keyword evidence="13 18" id="KW-0573">Peptidoglycan synthesis</keyword>
<comment type="similarity">
    <text evidence="5 18">Belongs to the D-alanine--D-alanine ligase family.</text>
</comment>
<dbReference type="InterPro" id="IPR016185">
    <property type="entry name" value="PreATP-grasp_dom_sf"/>
</dbReference>
<feature type="binding site" evidence="21">
    <location>
        <position position="329"/>
    </location>
    <ligand>
        <name>Mg(2+)</name>
        <dbReference type="ChEBI" id="CHEBI:18420"/>
        <label>2</label>
    </ligand>
</feature>
<dbReference type="GO" id="GO:0046872">
    <property type="term" value="F:metal ion binding"/>
    <property type="evidence" value="ECO:0007669"/>
    <property type="project" value="UniProtKB-KW"/>
</dbReference>
<dbReference type="Pfam" id="PF01820">
    <property type="entry name" value="Dala_Dala_lig_N"/>
    <property type="match status" value="1"/>
</dbReference>
<evidence type="ECO:0000256" key="20">
    <source>
        <dbReference type="PIRSR" id="PIRSR039102-2"/>
    </source>
</evidence>